<dbReference type="GO" id="GO:0005886">
    <property type="term" value="C:plasma membrane"/>
    <property type="evidence" value="ECO:0007669"/>
    <property type="project" value="UniProtKB-SubCell"/>
</dbReference>
<comment type="caution">
    <text evidence="8">The sequence shown here is derived from an EMBL/GenBank/DDBJ whole genome shotgun (WGS) entry which is preliminary data.</text>
</comment>
<feature type="transmembrane region" description="Helical" evidence="6">
    <location>
        <begin position="724"/>
        <end position="748"/>
    </location>
</feature>
<evidence type="ECO:0000313" key="8">
    <source>
        <dbReference type="EMBL" id="TWT79185.1"/>
    </source>
</evidence>
<sequence length="770" mass="84484">MNNEIPPTNETPSRWPSMTVRLASFAFALVLFPIVIIGATRAWENSGTKVEDWLPSGFEETERLIQFFDRFGSDELLMIGWEGAKLGDPNLAQIRERLLAADPLDQQRRVFFRDVWTGDSVLQEMQDPPLGLTATQAKVRMAGWILGRDETTAVLALVSNDGMADRHRAIDFARRVATDVLDRPASEVHFAGPTIEAVAIDEASQSSLLRLNGYSFLVCIGLLIICLRRVWYAIVIFGIAIYNEQAAMALIHFSGSQMDSILLLTANLTLVLSVSAGIHMYGYYRHASQLSSDTPPARIAIRMAFKPTLLAAITTAIGFGSLAISQIVPVHKFGFYTAIAVPLAALLTLWYFAMYLPSSRRATNFGGNRNATIGIPTRQQSLQVRLLRRTLSKWPLVLFFFLSCIALGGVGLVRLRISTGLHDLFPDDAKLLGDYAWIEQRIGPLVPVEIVLECPSRDGRDVVDELALLGQLQARVRRTEPVGSLISAVNFSPPIPRKSKTSSLAALAYRAGLNAGLNQSLNRYQSLRLLRVDPDQRLWRLTARVEGSKPQEYHLIMDELRAATSETLATHGDPDITFTLSGGVPLAAKTQERLLSDLGTSYITAMVLIGATMAIFLRNLFAGALAMIPNILPAFVVFGWMGAMNWKVEIGGVMTASAVLGIAVDDSLHLIMSFREWYKSGLSRQHSVLAALATCSTAMVQTTLVCGLGMLVFSLSPFIPIQRFAWLMFSLLFVALLADLVLLPAILYSPLGRFFLSGSGPDVAEPAKNS</sequence>
<keyword evidence="4 6" id="KW-1133">Transmembrane helix</keyword>
<dbReference type="InterPro" id="IPR004869">
    <property type="entry name" value="MMPL_dom"/>
</dbReference>
<evidence type="ECO:0000256" key="3">
    <source>
        <dbReference type="ARBA" id="ARBA00022692"/>
    </source>
</evidence>
<evidence type="ECO:0000256" key="5">
    <source>
        <dbReference type="ARBA" id="ARBA00023136"/>
    </source>
</evidence>
<dbReference type="PANTHER" id="PTHR33406">
    <property type="entry name" value="MEMBRANE PROTEIN MJ1562-RELATED"/>
    <property type="match status" value="1"/>
</dbReference>
<evidence type="ECO:0000313" key="9">
    <source>
        <dbReference type="Proteomes" id="UP000315010"/>
    </source>
</evidence>
<dbReference type="Gene3D" id="1.20.1640.10">
    <property type="entry name" value="Multidrug efflux transporter AcrB transmembrane domain"/>
    <property type="match status" value="2"/>
</dbReference>
<dbReference type="InterPro" id="IPR050545">
    <property type="entry name" value="Mycobact_MmpL"/>
</dbReference>
<gene>
    <name evidence="8" type="ORF">CA13_05830</name>
</gene>
<dbReference type="OrthoDB" id="2112773at2"/>
<dbReference type="EMBL" id="SJPJ01000001">
    <property type="protein sequence ID" value="TWT79185.1"/>
    <property type="molecule type" value="Genomic_DNA"/>
</dbReference>
<keyword evidence="9" id="KW-1185">Reference proteome</keyword>
<feature type="transmembrane region" description="Helical" evidence="6">
    <location>
        <begin position="333"/>
        <end position="353"/>
    </location>
</feature>
<name>A0A5C5YW29_9BACT</name>
<feature type="transmembrane region" description="Helical" evidence="6">
    <location>
        <begin position="688"/>
        <end position="712"/>
    </location>
</feature>
<feature type="transmembrane region" description="Helical" evidence="6">
    <location>
        <begin position="214"/>
        <end position="241"/>
    </location>
</feature>
<keyword evidence="2" id="KW-1003">Cell membrane</keyword>
<evidence type="ECO:0000256" key="1">
    <source>
        <dbReference type="ARBA" id="ARBA00004651"/>
    </source>
</evidence>
<feature type="transmembrane region" description="Helical" evidence="6">
    <location>
        <begin position="624"/>
        <end position="644"/>
    </location>
</feature>
<dbReference type="PANTHER" id="PTHR33406:SF12">
    <property type="entry name" value="BLR2997 PROTEIN"/>
    <property type="match status" value="1"/>
</dbReference>
<proteinExistence type="predicted"/>
<reference evidence="8 9" key="1">
    <citation type="submission" date="2019-02" db="EMBL/GenBank/DDBJ databases">
        <title>Deep-cultivation of Planctomycetes and their phenomic and genomic characterization uncovers novel biology.</title>
        <authorList>
            <person name="Wiegand S."/>
            <person name="Jogler M."/>
            <person name="Boedeker C."/>
            <person name="Pinto D."/>
            <person name="Vollmers J."/>
            <person name="Rivas-Marin E."/>
            <person name="Kohn T."/>
            <person name="Peeters S.H."/>
            <person name="Heuer A."/>
            <person name="Rast P."/>
            <person name="Oberbeckmann S."/>
            <person name="Bunk B."/>
            <person name="Jeske O."/>
            <person name="Meyerdierks A."/>
            <person name="Storesund J.E."/>
            <person name="Kallscheuer N."/>
            <person name="Luecker S."/>
            <person name="Lage O.M."/>
            <person name="Pohl T."/>
            <person name="Merkel B.J."/>
            <person name="Hornburger P."/>
            <person name="Mueller R.-W."/>
            <person name="Bruemmer F."/>
            <person name="Labrenz M."/>
            <person name="Spormann A.M."/>
            <person name="Op Den Camp H."/>
            <person name="Overmann J."/>
            <person name="Amann R."/>
            <person name="Jetten M.S.M."/>
            <person name="Mascher T."/>
            <person name="Medema M.H."/>
            <person name="Devos D.P."/>
            <person name="Kaster A.-K."/>
            <person name="Ovreas L."/>
            <person name="Rohde M."/>
            <person name="Galperin M.Y."/>
            <person name="Jogler C."/>
        </authorList>
    </citation>
    <scope>NUCLEOTIDE SEQUENCE [LARGE SCALE GENOMIC DNA]</scope>
    <source>
        <strain evidence="8 9">CA13</strain>
    </source>
</reference>
<protein>
    <submittedName>
        <fullName evidence="8">MMPL family protein</fullName>
    </submittedName>
</protein>
<evidence type="ECO:0000256" key="2">
    <source>
        <dbReference type="ARBA" id="ARBA00022475"/>
    </source>
</evidence>
<evidence type="ECO:0000256" key="6">
    <source>
        <dbReference type="SAM" id="Phobius"/>
    </source>
</evidence>
<dbReference type="Pfam" id="PF03176">
    <property type="entry name" value="MMPL"/>
    <property type="match status" value="2"/>
</dbReference>
<accession>A0A5C5YW29</accession>
<dbReference type="SUPFAM" id="SSF82866">
    <property type="entry name" value="Multidrug efflux transporter AcrB transmembrane domain"/>
    <property type="match status" value="2"/>
</dbReference>
<dbReference type="RefSeq" id="WP_146394458.1">
    <property type="nucleotide sequence ID" value="NZ_SJPJ01000001.1"/>
</dbReference>
<feature type="transmembrane region" description="Helical" evidence="6">
    <location>
        <begin position="599"/>
        <end position="617"/>
    </location>
</feature>
<evidence type="ECO:0000256" key="4">
    <source>
        <dbReference type="ARBA" id="ARBA00022989"/>
    </source>
</evidence>
<feature type="transmembrane region" description="Helical" evidence="6">
    <location>
        <begin position="304"/>
        <end position="327"/>
    </location>
</feature>
<keyword evidence="3 6" id="KW-0812">Transmembrane</keyword>
<feature type="transmembrane region" description="Helical" evidence="6">
    <location>
        <begin position="20"/>
        <end position="39"/>
    </location>
</feature>
<feature type="transmembrane region" description="Helical" evidence="6">
    <location>
        <begin position="394"/>
        <end position="413"/>
    </location>
</feature>
<organism evidence="8 9">
    <name type="scientific">Novipirellula herctigrandis</name>
    <dbReference type="NCBI Taxonomy" id="2527986"/>
    <lineage>
        <taxon>Bacteria</taxon>
        <taxon>Pseudomonadati</taxon>
        <taxon>Planctomycetota</taxon>
        <taxon>Planctomycetia</taxon>
        <taxon>Pirellulales</taxon>
        <taxon>Pirellulaceae</taxon>
        <taxon>Novipirellula</taxon>
    </lineage>
</organism>
<comment type="subcellular location">
    <subcellularLocation>
        <location evidence="1">Cell membrane</location>
        <topology evidence="1">Multi-pass membrane protein</topology>
    </subcellularLocation>
</comment>
<evidence type="ECO:0000259" key="7">
    <source>
        <dbReference type="PROSITE" id="PS50156"/>
    </source>
</evidence>
<dbReference type="AlphaFoldDB" id="A0A5C5YW29"/>
<feature type="domain" description="SSD" evidence="7">
    <location>
        <begin position="621"/>
        <end position="749"/>
    </location>
</feature>
<feature type="transmembrane region" description="Helical" evidence="6">
    <location>
        <begin position="261"/>
        <end position="284"/>
    </location>
</feature>
<dbReference type="Proteomes" id="UP000315010">
    <property type="component" value="Unassembled WGS sequence"/>
</dbReference>
<dbReference type="PROSITE" id="PS50156">
    <property type="entry name" value="SSD"/>
    <property type="match status" value="1"/>
</dbReference>
<dbReference type="InterPro" id="IPR000731">
    <property type="entry name" value="SSD"/>
</dbReference>
<keyword evidence="5 6" id="KW-0472">Membrane</keyword>